<reference evidence="3 4" key="1">
    <citation type="submission" date="2023-01" db="EMBL/GenBank/DDBJ databases">
        <title>Analysis of 21 Apiospora genomes using comparative genomics revels a genus with tremendous synthesis potential of carbohydrate active enzymes and secondary metabolites.</title>
        <authorList>
            <person name="Sorensen T."/>
        </authorList>
    </citation>
    <scope>NUCLEOTIDE SEQUENCE [LARGE SCALE GENOMIC DNA]</scope>
    <source>
        <strain evidence="3 4">CBS 135458</strain>
    </source>
</reference>
<evidence type="ECO:0000313" key="4">
    <source>
        <dbReference type="Proteomes" id="UP001480595"/>
    </source>
</evidence>
<dbReference type="Gene3D" id="3.90.1150.10">
    <property type="entry name" value="Aspartate Aminotransferase, domain 1"/>
    <property type="match status" value="1"/>
</dbReference>
<keyword evidence="2" id="KW-0663">Pyridoxal phosphate</keyword>
<comment type="similarity">
    <text evidence="1">Belongs to the class-III pyridoxal-phosphate-dependent aminotransferase family.</text>
</comment>
<dbReference type="Pfam" id="PF00202">
    <property type="entry name" value="Aminotran_3"/>
    <property type="match status" value="2"/>
</dbReference>
<comment type="caution">
    <text evidence="3">The sequence shown here is derived from an EMBL/GenBank/DDBJ whole genome shotgun (WGS) entry which is preliminary data.</text>
</comment>
<evidence type="ECO:0000256" key="1">
    <source>
        <dbReference type="ARBA" id="ARBA00008954"/>
    </source>
</evidence>
<dbReference type="SUPFAM" id="SSF53383">
    <property type="entry name" value="PLP-dependent transferases"/>
    <property type="match status" value="1"/>
</dbReference>
<evidence type="ECO:0000313" key="3">
    <source>
        <dbReference type="EMBL" id="KAK8086232.1"/>
    </source>
</evidence>
<dbReference type="Proteomes" id="UP001480595">
    <property type="component" value="Unassembled WGS sequence"/>
</dbReference>
<dbReference type="GeneID" id="92085678"/>
<evidence type="ECO:0008006" key="5">
    <source>
        <dbReference type="Google" id="ProtNLM"/>
    </source>
</evidence>
<keyword evidence="4" id="KW-1185">Reference proteome</keyword>
<dbReference type="Gene3D" id="3.40.640.10">
    <property type="entry name" value="Type I PLP-dependent aspartate aminotransferase-like (Major domain)"/>
    <property type="match status" value="1"/>
</dbReference>
<dbReference type="InterPro" id="IPR015424">
    <property type="entry name" value="PyrdxlP-dep_Trfase"/>
</dbReference>
<dbReference type="InterPro" id="IPR005814">
    <property type="entry name" value="Aminotrans_3"/>
</dbReference>
<accession>A0ABR1WSV9</accession>
<dbReference type="EMBL" id="JAQQWL010000002">
    <property type="protein sequence ID" value="KAK8086232.1"/>
    <property type="molecule type" value="Genomic_DNA"/>
</dbReference>
<organism evidence="3 4">
    <name type="scientific">Apiospora phragmitis</name>
    <dbReference type="NCBI Taxonomy" id="2905665"/>
    <lineage>
        <taxon>Eukaryota</taxon>
        <taxon>Fungi</taxon>
        <taxon>Dikarya</taxon>
        <taxon>Ascomycota</taxon>
        <taxon>Pezizomycotina</taxon>
        <taxon>Sordariomycetes</taxon>
        <taxon>Xylariomycetidae</taxon>
        <taxon>Amphisphaeriales</taxon>
        <taxon>Apiosporaceae</taxon>
        <taxon>Apiospora</taxon>
    </lineage>
</organism>
<evidence type="ECO:0000256" key="2">
    <source>
        <dbReference type="ARBA" id="ARBA00022898"/>
    </source>
</evidence>
<sequence>MSGPKPPPESHTNDLGALTGTLNEVFRSRRNITEFFVNQNDNIELSDPTAKSKFLKETHEAINACGGAAVSSLGGWNGEVPSITFESEEDEQESLSPFGQVALAASEQMWRNSYNMHAAYTSPVHRELTTQMIKNASLVGTKWDVDEEMSNVMILNSGSEACDAMIKLVWQYWNGKMKPGESKKPEAARKRLISRESSYHGNTIAALSLSHFPARQANFDGLLLSDDIFPKVDRYYPYRDMTSSEREVEQYDDRLVNQFVDKIEKLGHKTVAAFVIETVSGAALGCQPASLRYLRKIKKVCRHYKILLVYDEIMCGLGRTGYANAWHWYDKKFRDEGDQDDYIRPSGVEMKLEGLQNLAPDIMLFGKTLAAGLMPGAGLMVNKKVVTEISGKGRSLREFSHGHTYQAHPGVCAAALKAQKLLPDLLNNIHDRSRQLEDGLKPLKDRNYIGDIRGRGLFWGVEFVTDKGDKSPFGADKSLSSEFAKHCRVPCREDPKQKGLDVYAGAWTKTKDAKNESTNGDHIIISPAYDSAKEDIEKIIDLFTKRLGDFNWLKHQ</sequence>
<dbReference type="RefSeq" id="XP_066720756.1">
    <property type="nucleotide sequence ID" value="XM_066852615.1"/>
</dbReference>
<dbReference type="PANTHER" id="PTHR43094:SF1">
    <property type="entry name" value="AMINOTRANSFERASE CLASS-III"/>
    <property type="match status" value="1"/>
</dbReference>
<dbReference type="InterPro" id="IPR015421">
    <property type="entry name" value="PyrdxlP-dep_Trfase_major"/>
</dbReference>
<gene>
    <name evidence="3" type="ORF">PG994_001206</name>
</gene>
<dbReference type="PANTHER" id="PTHR43094">
    <property type="entry name" value="AMINOTRANSFERASE"/>
    <property type="match status" value="1"/>
</dbReference>
<proteinExistence type="inferred from homology"/>
<name>A0ABR1WSV9_9PEZI</name>
<protein>
    <recommendedName>
        <fullName evidence="5">PLP-dependent transferase</fullName>
    </recommendedName>
</protein>
<dbReference type="InterPro" id="IPR015422">
    <property type="entry name" value="PyrdxlP-dep_Trfase_small"/>
</dbReference>